<dbReference type="PROSITE" id="PS50968">
    <property type="entry name" value="BIOTINYL_LIPOYL"/>
    <property type="match status" value="1"/>
</dbReference>
<dbReference type="PANTHER" id="PTHR43178:SF5">
    <property type="entry name" value="LIPOAMIDE ACYLTRANSFERASE COMPONENT OF BRANCHED-CHAIN ALPHA-KETO ACID DEHYDROGENASE COMPLEX, MITOCHONDRIAL"/>
    <property type="match status" value="1"/>
</dbReference>
<dbReference type="InterPro" id="IPR011053">
    <property type="entry name" value="Single_hybrid_motif"/>
</dbReference>
<reference evidence="10 11" key="1">
    <citation type="submission" date="2017-04" db="EMBL/GenBank/DDBJ databases">
        <title>The whole genome sequencing and assembly of Halobacillus mangrovi strain.</title>
        <authorList>
            <person name="Lee S.-J."/>
            <person name="Park M.-K."/>
            <person name="Kim J.-Y."/>
            <person name="Lee Y.-J."/>
            <person name="Yi H."/>
            <person name="Bahn Y.-S."/>
            <person name="Kim J.F."/>
            <person name="Lee D.-W."/>
        </authorList>
    </citation>
    <scope>NUCLEOTIDE SEQUENCE [LARGE SCALE GENOMIC DNA]</scope>
    <source>
        <strain evidence="10 11">KTB 131</strain>
    </source>
</reference>
<feature type="compositionally biased region" description="Polar residues" evidence="7">
    <location>
        <begin position="89"/>
        <end position="105"/>
    </location>
</feature>
<organism evidence="10 11">
    <name type="scientific">Halobacillus mangrovi</name>
    <dbReference type="NCBI Taxonomy" id="402384"/>
    <lineage>
        <taxon>Bacteria</taxon>
        <taxon>Bacillati</taxon>
        <taxon>Bacillota</taxon>
        <taxon>Bacilli</taxon>
        <taxon>Bacillales</taxon>
        <taxon>Bacillaceae</taxon>
        <taxon>Halobacillus</taxon>
    </lineage>
</organism>
<dbReference type="GO" id="GO:0031405">
    <property type="term" value="F:lipoic acid binding"/>
    <property type="evidence" value="ECO:0007669"/>
    <property type="project" value="TreeGrafter"/>
</dbReference>
<evidence type="ECO:0000256" key="1">
    <source>
        <dbReference type="ARBA" id="ARBA00001938"/>
    </source>
</evidence>
<evidence type="ECO:0000313" key="10">
    <source>
        <dbReference type="EMBL" id="ARI78696.1"/>
    </source>
</evidence>
<keyword evidence="11" id="KW-1185">Reference proteome</keyword>
<dbReference type="GO" id="GO:0005737">
    <property type="term" value="C:cytoplasm"/>
    <property type="evidence" value="ECO:0007669"/>
    <property type="project" value="TreeGrafter"/>
</dbReference>
<feature type="domain" description="Peripheral subunit-binding (PSBD)" evidence="9">
    <location>
        <begin position="117"/>
        <end position="154"/>
    </location>
</feature>
<sequence>MDVKLHDIGEGMHEAEILYYFVKKGEFVKNDAPLVEVQTDKMTAELTAPADGVIDEIKFDIGDVIEVGTTILTMRTEQKQPSEKRVPAGQSSSAHPEPAQSSGPRTFNLELPPTRVKASPHTRRIAREQGIKIEDVRGTGKGGRILDKDIYEYVEAKSQPAPEREAVVKNEPKLGPARQQQTIPFNGRRKQIAKKMTQSLYTAPHVTHFDEVDMTEVIKLKEQLKRGTDRRPGTQVSVAAFFIKALQLSLKEFPIFNSKLDEEKGEILLESSYNIGLATGTEEGLIVPVLKNVENLSLVDIHKHMKALTKKAVDNQLSGQDLRGGTFTISNVGPMGSTGATPILNYPETGLMAFHKTKKTPVVIDDEIVIRQMMNVTLTFDHRVADGSQSVAFTNRFIDYIENPYVMLVELI</sequence>
<dbReference type="InterPro" id="IPR023213">
    <property type="entry name" value="CAT-like_dom_sf"/>
</dbReference>
<evidence type="ECO:0000259" key="8">
    <source>
        <dbReference type="PROSITE" id="PS50968"/>
    </source>
</evidence>
<dbReference type="KEGG" id="hmn:HM131_18430"/>
<evidence type="ECO:0000313" key="11">
    <source>
        <dbReference type="Proteomes" id="UP000192527"/>
    </source>
</evidence>
<dbReference type="Gene3D" id="2.40.50.100">
    <property type="match status" value="1"/>
</dbReference>
<evidence type="ECO:0000256" key="7">
    <source>
        <dbReference type="SAM" id="MobiDB-lite"/>
    </source>
</evidence>
<dbReference type="EMBL" id="CP020772">
    <property type="protein sequence ID" value="ARI78696.1"/>
    <property type="molecule type" value="Genomic_DNA"/>
</dbReference>
<dbReference type="Pfam" id="PF00198">
    <property type="entry name" value="2-oxoacid_dh"/>
    <property type="match status" value="1"/>
</dbReference>
<dbReference type="InterPro" id="IPR004167">
    <property type="entry name" value="PSBD"/>
</dbReference>
<dbReference type="AlphaFoldDB" id="A0A1W5ZZA2"/>
<dbReference type="STRING" id="402384.HM131_18430"/>
<dbReference type="Proteomes" id="UP000192527">
    <property type="component" value="Chromosome"/>
</dbReference>
<feature type="compositionally biased region" description="Basic and acidic residues" evidence="7">
    <location>
        <begin position="76"/>
        <end position="86"/>
    </location>
</feature>
<dbReference type="Pfam" id="PF00364">
    <property type="entry name" value="Biotin_lipoyl"/>
    <property type="match status" value="1"/>
</dbReference>
<dbReference type="InterPro" id="IPR001078">
    <property type="entry name" value="2-oxoacid_DH_actylTfrase"/>
</dbReference>
<dbReference type="InterPro" id="IPR036625">
    <property type="entry name" value="E3-bd_dom_sf"/>
</dbReference>
<dbReference type="Gene3D" id="4.10.320.10">
    <property type="entry name" value="E3-binding domain"/>
    <property type="match status" value="1"/>
</dbReference>
<keyword evidence="5 6" id="KW-0012">Acyltransferase</keyword>
<comment type="cofactor">
    <cofactor evidence="1 6">
        <name>(R)-lipoate</name>
        <dbReference type="ChEBI" id="CHEBI:83088"/>
    </cofactor>
</comment>
<dbReference type="EC" id="2.3.1.-" evidence="6"/>
<dbReference type="SUPFAM" id="SSF47005">
    <property type="entry name" value="Peripheral subunit-binding domain of 2-oxo acid dehydrogenase complex"/>
    <property type="match status" value="1"/>
</dbReference>
<dbReference type="SUPFAM" id="SSF51230">
    <property type="entry name" value="Single hybrid motif"/>
    <property type="match status" value="1"/>
</dbReference>
<evidence type="ECO:0000256" key="2">
    <source>
        <dbReference type="ARBA" id="ARBA00007317"/>
    </source>
</evidence>
<proteinExistence type="inferred from homology"/>
<evidence type="ECO:0000256" key="3">
    <source>
        <dbReference type="ARBA" id="ARBA00022679"/>
    </source>
</evidence>
<comment type="similarity">
    <text evidence="2 6">Belongs to the 2-oxoacid dehydrogenase family.</text>
</comment>
<dbReference type="Gene3D" id="3.30.559.10">
    <property type="entry name" value="Chloramphenicol acetyltransferase-like domain"/>
    <property type="match status" value="1"/>
</dbReference>
<dbReference type="FunFam" id="3.30.559.10:FF:000007">
    <property type="entry name" value="Dihydrolipoamide acetyltransferase component of pyruvate dehydrogenase complex"/>
    <property type="match status" value="1"/>
</dbReference>
<accession>A0A1W5ZZA2</accession>
<keyword evidence="3 6" id="KW-0808">Transferase</keyword>
<keyword evidence="4 6" id="KW-0450">Lipoyl</keyword>
<dbReference type="PANTHER" id="PTHR43178">
    <property type="entry name" value="DIHYDROLIPOAMIDE ACETYLTRANSFERASE COMPONENT OF PYRUVATE DEHYDROGENASE COMPLEX"/>
    <property type="match status" value="1"/>
</dbReference>
<dbReference type="RefSeq" id="WP_085031155.1">
    <property type="nucleotide sequence ID" value="NZ_CP020772.1"/>
</dbReference>
<dbReference type="SUPFAM" id="SSF52777">
    <property type="entry name" value="CoA-dependent acyltransferases"/>
    <property type="match status" value="1"/>
</dbReference>
<dbReference type="InterPro" id="IPR050743">
    <property type="entry name" value="2-oxoacid_DH_E2_comp"/>
</dbReference>
<evidence type="ECO:0000259" key="9">
    <source>
        <dbReference type="PROSITE" id="PS51826"/>
    </source>
</evidence>
<dbReference type="GO" id="GO:0016407">
    <property type="term" value="F:acetyltransferase activity"/>
    <property type="evidence" value="ECO:0007669"/>
    <property type="project" value="TreeGrafter"/>
</dbReference>
<dbReference type="CDD" id="cd06849">
    <property type="entry name" value="lipoyl_domain"/>
    <property type="match status" value="1"/>
</dbReference>
<feature type="domain" description="Lipoyl-binding" evidence="8">
    <location>
        <begin position="1"/>
        <end position="75"/>
    </location>
</feature>
<dbReference type="Pfam" id="PF02817">
    <property type="entry name" value="E3_binding"/>
    <property type="match status" value="1"/>
</dbReference>
<name>A0A1W5ZZA2_9BACI</name>
<dbReference type="InterPro" id="IPR000089">
    <property type="entry name" value="Biotin_lipoyl"/>
</dbReference>
<evidence type="ECO:0000256" key="6">
    <source>
        <dbReference type="RuleBase" id="RU003423"/>
    </source>
</evidence>
<dbReference type="OrthoDB" id="9805770at2"/>
<feature type="region of interest" description="Disordered" evidence="7">
    <location>
        <begin position="75"/>
        <end position="123"/>
    </location>
</feature>
<evidence type="ECO:0000256" key="5">
    <source>
        <dbReference type="ARBA" id="ARBA00023315"/>
    </source>
</evidence>
<evidence type="ECO:0000256" key="4">
    <source>
        <dbReference type="ARBA" id="ARBA00022823"/>
    </source>
</evidence>
<gene>
    <name evidence="10" type="ORF">HM131_18430</name>
</gene>
<dbReference type="PROSITE" id="PS51826">
    <property type="entry name" value="PSBD"/>
    <property type="match status" value="1"/>
</dbReference>
<protein>
    <recommendedName>
        <fullName evidence="6">Dihydrolipoamide acetyltransferase component of pyruvate dehydrogenase complex</fullName>
        <ecNumber evidence="6">2.3.1.-</ecNumber>
    </recommendedName>
</protein>